<evidence type="ECO:0000313" key="13">
    <source>
        <dbReference type="Proteomes" id="UP000053660"/>
    </source>
</evidence>
<feature type="signal peptide" evidence="10">
    <location>
        <begin position="1"/>
        <end position="15"/>
    </location>
</feature>
<keyword evidence="13" id="KW-1185">Reference proteome</keyword>
<comment type="function">
    <text evidence="9">Expression of the protease correlates with blood-feeding and suggests a role for the protease in blood digestion.</text>
</comment>
<dbReference type="InterPro" id="IPR000668">
    <property type="entry name" value="Peptidase_C1A_C"/>
</dbReference>
<dbReference type="InterPro" id="IPR013128">
    <property type="entry name" value="Peptidase_C1A"/>
</dbReference>
<dbReference type="Pfam" id="PF00112">
    <property type="entry name" value="Peptidase_C1"/>
    <property type="match status" value="1"/>
</dbReference>
<keyword evidence="4" id="KW-0378">Hydrolase</keyword>
<dbReference type="InterPro" id="IPR038765">
    <property type="entry name" value="Papain-like_cys_pep_sf"/>
</dbReference>
<gene>
    <name evidence="12" type="ORF">OESDEN_00634</name>
</gene>
<evidence type="ECO:0000313" key="12">
    <source>
        <dbReference type="EMBL" id="KHJ99396.1"/>
    </source>
</evidence>
<dbReference type="EMBL" id="KN549223">
    <property type="protein sequence ID" value="KHJ99396.1"/>
    <property type="molecule type" value="Genomic_DNA"/>
</dbReference>
<dbReference type="InterPro" id="IPR025660">
    <property type="entry name" value="Pept_his_AS"/>
</dbReference>
<feature type="chain" id="PRO_5012723377" evidence="10">
    <location>
        <begin position="16"/>
        <end position="394"/>
    </location>
</feature>
<dbReference type="InterPro" id="IPR025661">
    <property type="entry name" value="Pept_asp_AS"/>
</dbReference>
<dbReference type="GO" id="GO:0006508">
    <property type="term" value="P:proteolysis"/>
    <property type="evidence" value="ECO:0007669"/>
    <property type="project" value="UniProtKB-KW"/>
</dbReference>
<keyword evidence="5" id="KW-0788">Thiol protease</keyword>
<dbReference type="PROSITE" id="PS00639">
    <property type="entry name" value="THIOL_PROTEASE_HIS"/>
    <property type="match status" value="1"/>
</dbReference>
<reference evidence="12 13" key="1">
    <citation type="submission" date="2014-03" db="EMBL/GenBank/DDBJ databases">
        <title>Draft genome of the hookworm Oesophagostomum dentatum.</title>
        <authorList>
            <person name="Mitreva M."/>
        </authorList>
    </citation>
    <scope>NUCLEOTIDE SEQUENCE [LARGE SCALE GENOMIC DNA]</scope>
    <source>
        <strain evidence="12 13">OD-Hann</strain>
    </source>
</reference>
<evidence type="ECO:0000256" key="8">
    <source>
        <dbReference type="ARBA" id="ARBA00023180"/>
    </source>
</evidence>
<name>A0A0B1TTC4_OESDE</name>
<protein>
    <submittedName>
        <fullName evidence="12">Papain family cysteine protease</fullName>
    </submittedName>
</protein>
<dbReference type="PANTHER" id="PTHR12411">
    <property type="entry name" value="CYSTEINE PROTEASE FAMILY C1-RELATED"/>
    <property type="match status" value="1"/>
</dbReference>
<keyword evidence="7" id="KW-1015">Disulfide bond</keyword>
<evidence type="ECO:0000256" key="4">
    <source>
        <dbReference type="ARBA" id="ARBA00022801"/>
    </source>
</evidence>
<dbReference type="Proteomes" id="UP000053660">
    <property type="component" value="Unassembled WGS sequence"/>
</dbReference>
<dbReference type="SMART" id="SM00645">
    <property type="entry name" value="Pept_C1"/>
    <property type="match status" value="1"/>
</dbReference>
<keyword evidence="3 10" id="KW-0732">Signal</keyword>
<evidence type="ECO:0000256" key="1">
    <source>
        <dbReference type="ARBA" id="ARBA00008455"/>
    </source>
</evidence>
<dbReference type="GO" id="GO:0008234">
    <property type="term" value="F:cysteine-type peptidase activity"/>
    <property type="evidence" value="ECO:0007669"/>
    <property type="project" value="UniProtKB-KW"/>
</dbReference>
<feature type="domain" description="Peptidase C1A papain C-terminal" evidence="11">
    <location>
        <begin position="135"/>
        <end position="391"/>
    </location>
</feature>
<keyword evidence="2 12" id="KW-0645">Protease</keyword>
<dbReference type="SUPFAM" id="SSF54001">
    <property type="entry name" value="Cysteine proteinases"/>
    <property type="match status" value="1"/>
</dbReference>
<evidence type="ECO:0000256" key="6">
    <source>
        <dbReference type="ARBA" id="ARBA00023145"/>
    </source>
</evidence>
<keyword evidence="8" id="KW-0325">Glycoprotein</keyword>
<dbReference type="AlphaFoldDB" id="A0A0B1TTC4"/>
<dbReference type="OrthoDB" id="10253408at2759"/>
<dbReference type="PROSITE" id="PS00139">
    <property type="entry name" value="THIOL_PROTEASE_CYS"/>
    <property type="match status" value="1"/>
</dbReference>
<dbReference type="InterPro" id="IPR000169">
    <property type="entry name" value="Pept_cys_AS"/>
</dbReference>
<dbReference type="Gene3D" id="3.90.70.10">
    <property type="entry name" value="Cysteine proteinases"/>
    <property type="match status" value="1"/>
</dbReference>
<evidence type="ECO:0000256" key="5">
    <source>
        <dbReference type="ARBA" id="ARBA00022807"/>
    </source>
</evidence>
<dbReference type="PROSITE" id="PS00640">
    <property type="entry name" value="THIOL_PROTEASE_ASN"/>
    <property type="match status" value="1"/>
</dbReference>
<evidence type="ECO:0000256" key="10">
    <source>
        <dbReference type="SAM" id="SignalP"/>
    </source>
</evidence>
<evidence type="ECO:0000256" key="9">
    <source>
        <dbReference type="ARBA" id="ARBA00057399"/>
    </source>
</evidence>
<evidence type="ECO:0000256" key="3">
    <source>
        <dbReference type="ARBA" id="ARBA00022729"/>
    </source>
</evidence>
<comment type="similarity">
    <text evidence="1">Belongs to the peptidase C1 family.</text>
</comment>
<evidence type="ECO:0000256" key="7">
    <source>
        <dbReference type="ARBA" id="ARBA00023157"/>
    </source>
</evidence>
<proteinExistence type="inferred from homology"/>
<dbReference type="FunFam" id="3.90.70.10:FF:000031">
    <property type="entry name" value="Cathepsin B"/>
    <property type="match status" value="1"/>
</dbReference>
<keyword evidence="6" id="KW-0865">Zymogen</keyword>
<dbReference type="CDD" id="cd02620">
    <property type="entry name" value="Peptidase_C1A_CathepsinB"/>
    <property type="match status" value="1"/>
</dbReference>
<organism evidence="12 13">
    <name type="scientific">Oesophagostomum dentatum</name>
    <name type="common">Nodular worm</name>
    <dbReference type="NCBI Taxonomy" id="61180"/>
    <lineage>
        <taxon>Eukaryota</taxon>
        <taxon>Metazoa</taxon>
        <taxon>Ecdysozoa</taxon>
        <taxon>Nematoda</taxon>
        <taxon>Chromadorea</taxon>
        <taxon>Rhabditida</taxon>
        <taxon>Rhabditina</taxon>
        <taxon>Rhabditomorpha</taxon>
        <taxon>Strongyloidea</taxon>
        <taxon>Strongylidae</taxon>
        <taxon>Oesophagostomum</taxon>
    </lineage>
</organism>
<accession>A0A0B1TTC4</accession>
<sequence length="394" mass="44437">MVTLLLLLLSISVTAFKQIPVGYFSSMLGPLWPGLSYFGMRQTETCMASVLRLEIISHKSRQNEFVARPIPEFAKKLTGQDLVDYVNLVQPFFVANLSTLTEEQRKALIMDERFLEENPENGYSVGEEVEYNGQIPESYDAREHYPQCASLQLIRDQSACGSCWAVSAASAMSDRLCIQSKGKKTALVSDADILSCCKYWLFSCGRGCQGGYPIRAWQYVRKYGTCSGGPFDPNEKGVCKPYPFYPCRRHEGKPYYGPCPAKGFDTPECKKECQTGFNKKYDEDKIKAKNEYQVKNNEEAIQKEILVNGPVQAGFLVYEDLYNYKKGVYVHTAGRRLGGHAVKIIGWGVEKGVKYWLIANSWNLDWGENGYLRMLRGSNHCSIESMVVAGMMEV</sequence>
<evidence type="ECO:0000256" key="2">
    <source>
        <dbReference type="ARBA" id="ARBA00022670"/>
    </source>
</evidence>
<dbReference type="PRINTS" id="PR00705">
    <property type="entry name" value="PAPAIN"/>
</dbReference>
<evidence type="ECO:0000259" key="11">
    <source>
        <dbReference type="SMART" id="SM00645"/>
    </source>
</evidence>